<dbReference type="NCBIfam" id="TIGR00786">
    <property type="entry name" value="dctM"/>
    <property type="match status" value="1"/>
</dbReference>
<feature type="transmembrane region" description="Helical" evidence="8">
    <location>
        <begin position="151"/>
        <end position="176"/>
    </location>
</feature>
<dbReference type="InterPro" id="IPR053876">
    <property type="entry name" value="Phage_int_M"/>
</dbReference>
<evidence type="ECO:0000256" key="5">
    <source>
        <dbReference type="ARBA" id="ARBA00022989"/>
    </source>
</evidence>
<keyword evidence="4 8" id="KW-0812">Transmembrane</keyword>
<evidence type="ECO:0000256" key="1">
    <source>
        <dbReference type="ARBA" id="ARBA00004429"/>
    </source>
</evidence>
<evidence type="ECO:0000313" key="11">
    <source>
        <dbReference type="EMBL" id="CBH96280.1"/>
    </source>
</evidence>
<organism evidence="11">
    <name type="scientific">mine drainage metagenome</name>
    <dbReference type="NCBI Taxonomy" id="410659"/>
    <lineage>
        <taxon>unclassified sequences</taxon>
        <taxon>metagenomes</taxon>
        <taxon>ecological metagenomes</taxon>
    </lineage>
</organism>
<keyword evidence="6" id="KW-0238">DNA-binding</keyword>
<protein>
    <submittedName>
        <fullName evidence="11">Uncharacterized protein</fullName>
    </submittedName>
</protein>
<feature type="transmembrane region" description="Helical" evidence="8">
    <location>
        <begin position="291"/>
        <end position="312"/>
    </location>
</feature>
<feature type="transmembrane region" description="Helical" evidence="8">
    <location>
        <begin position="332"/>
        <end position="359"/>
    </location>
</feature>
<evidence type="ECO:0000256" key="3">
    <source>
        <dbReference type="ARBA" id="ARBA00022519"/>
    </source>
</evidence>
<feature type="transmembrane region" description="Helical" evidence="8">
    <location>
        <begin position="413"/>
        <end position="437"/>
    </location>
</feature>
<feature type="domain" description="TRAP C4-dicarboxylate transport system permease DctM subunit" evidence="9">
    <location>
        <begin position="80"/>
        <end position="433"/>
    </location>
</feature>
<evidence type="ECO:0000256" key="8">
    <source>
        <dbReference type="SAM" id="Phobius"/>
    </source>
</evidence>
<gene>
    <name evidence="11" type="ORF">CARN2_2221</name>
</gene>
<comment type="caution">
    <text evidence="11">The sequence shown here is derived from an EMBL/GenBank/DDBJ whole genome shotgun (WGS) entry which is preliminary data.</text>
</comment>
<keyword evidence="3" id="KW-0997">Cell inner membrane</keyword>
<evidence type="ECO:0000256" key="2">
    <source>
        <dbReference type="ARBA" id="ARBA00022475"/>
    </source>
</evidence>
<comment type="subcellular location">
    <subcellularLocation>
        <location evidence="1">Cell inner membrane</location>
        <topology evidence="1">Multi-pass membrane protein</topology>
    </subcellularLocation>
</comment>
<dbReference type="Gene3D" id="1.10.150.130">
    <property type="match status" value="1"/>
</dbReference>
<keyword evidence="7 8" id="KW-0472">Membrane</keyword>
<feature type="transmembrane region" description="Helical" evidence="8">
    <location>
        <begin position="234"/>
        <end position="252"/>
    </location>
</feature>
<dbReference type="GO" id="GO:0022857">
    <property type="term" value="F:transmembrane transporter activity"/>
    <property type="evidence" value="ECO:0007669"/>
    <property type="project" value="TreeGrafter"/>
</dbReference>
<evidence type="ECO:0000256" key="6">
    <source>
        <dbReference type="ARBA" id="ARBA00023125"/>
    </source>
</evidence>
<dbReference type="InterPro" id="IPR004681">
    <property type="entry name" value="TRAP_DctM"/>
</dbReference>
<name>E6PMX8_9ZZZZ</name>
<dbReference type="EMBL" id="CABM01000024">
    <property type="protein sequence ID" value="CBH96280.1"/>
    <property type="molecule type" value="Genomic_DNA"/>
</dbReference>
<dbReference type="AlphaFoldDB" id="E6PMX8"/>
<evidence type="ECO:0000256" key="4">
    <source>
        <dbReference type="ARBA" id="ARBA00022692"/>
    </source>
</evidence>
<dbReference type="InterPro" id="IPR010998">
    <property type="entry name" value="Integrase_recombinase_N"/>
</dbReference>
<keyword evidence="5 8" id="KW-1133">Transmembrane helix</keyword>
<proteinExistence type="predicted"/>
<dbReference type="PANTHER" id="PTHR33362">
    <property type="entry name" value="SIALIC ACID TRAP TRANSPORTER PERMEASE PROTEIN SIAT-RELATED"/>
    <property type="match status" value="1"/>
</dbReference>
<evidence type="ECO:0000259" key="10">
    <source>
        <dbReference type="Pfam" id="PF22022"/>
    </source>
</evidence>
<reference evidence="11" key="1">
    <citation type="submission" date="2009-10" db="EMBL/GenBank/DDBJ databases">
        <title>Diversity of trophic interactions inside an arsenic-rich microbial ecosystem.</title>
        <authorList>
            <person name="Bertin P.N."/>
            <person name="Heinrich-Salmeron A."/>
            <person name="Pelletier E."/>
            <person name="Goulhen-Chollet F."/>
            <person name="Arsene-Ploetze F."/>
            <person name="Gallien S."/>
            <person name="Calteau A."/>
            <person name="Vallenet D."/>
            <person name="Casiot C."/>
            <person name="Chane-Woon-Ming B."/>
            <person name="Giloteaux L."/>
            <person name="Barakat M."/>
            <person name="Bonnefoy V."/>
            <person name="Bruneel O."/>
            <person name="Chandler M."/>
            <person name="Cleiss J."/>
            <person name="Duran R."/>
            <person name="Elbaz-Poulichet F."/>
            <person name="Fonknechten N."/>
            <person name="Lauga B."/>
            <person name="Mornico D."/>
            <person name="Ortet P."/>
            <person name="Schaeffer C."/>
            <person name="Siguier P."/>
            <person name="Alexander Thil Smith A."/>
            <person name="Van Dorsselaer A."/>
            <person name="Weissenbach J."/>
            <person name="Medigue C."/>
            <person name="Le Paslier D."/>
        </authorList>
    </citation>
    <scope>NUCLEOTIDE SEQUENCE</scope>
</reference>
<dbReference type="GO" id="GO:0005886">
    <property type="term" value="C:plasma membrane"/>
    <property type="evidence" value="ECO:0007669"/>
    <property type="project" value="UniProtKB-SubCell"/>
</dbReference>
<sequence>MDSHTRDVKHRLEADLDPDLGPLAIDRITSVQVLDTLRQIEARGAFDLAKALTPHGPKHQPAIRPDECPQLLQAIDQYAVGEILFRTRLSQDMFKGLAPWLNRLPGRLLHTNVIGCAIFAAVSGSSAATCATIGKMTIPELKKRGYPEDQVIGTLAGAGTLGLLIPPSIIMTVYGVSANVSIARLFIADIIPGILLALLFMGYIAIWALRHPDLIPAADVDLSLREKLWQSRHLIPVVLLIAVVLGSIYTGVATAAEAAAIGVVGALVLSAIQGSLNWPTFRESLLGATRLYCMIALILVGAQFLTLAMGHIGLPNALAQRIDTLGLGQTGLLVALALFYIVLGMFLDGISMVVLTIGVILPTVQHANIDLIWFGIFIVLVVEMAQITPPVGFNLFVLQGMTGRELPWLARKALPMFFLMIPALALLYVFPGLATWLPQNMRAGRSASHLGA</sequence>
<feature type="domain" description="Phage integrase central" evidence="10">
    <location>
        <begin position="2"/>
        <end position="52"/>
    </location>
</feature>
<dbReference type="Pfam" id="PF22022">
    <property type="entry name" value="Phage_int_M"/>
    <property type="match status" value="1"/>
</dbReference>
<dbReference type="InterPro" id="IPR010656">
    <property type="entry name" value="DctM"/>
</dbReference>
<dbReference type="PANTHER" id="PTHR33362:SF5">
    <property type="entry name" value="C4-DICARBOXYLATE TRAP TRANSPORTER LARGE PERMEASE PROTEIN DCTM"/>
    <property type="match status" value="1"/>
</dbReference>
<evidence type="ECO:0000259" key="9">
    <source>
        <dbReference type="Pfam" id="PF06808"/>
    </source>
</evidence>
<keyword evidence="2" id="KW-1003">Cell membrane</keyword>
<feature type="transmembrane region" description="Helical" evidence="8">
    <location>
        <begin position="258"/>
        <end position="279"/>
    </location>
</feature>
<accession>E6PMX8</accession>
<feature type="transmembrane region" description="Helical" evidence="8">
    <location>
        <begin position="371"/>
        <end position="393"/>
    </location>
</feature>
<dbReference type="GO" id="GO:0003677">
    <property type="term" value="F:DNA binding"/>
    <property type="evidence" value="ECO:0007669"/>
    <property type="project" value="UniProtKB-KW"/>
</dbReference>
<feature type="transmembrane region" description="Helical" evidence="8">
    <location>
        <begin position="182"/>
        <end position="206"/>
    </location>
</feature>
<dbReference type="Pfam" id="PF06808">
    <property type="entry name" value="DctM"/>
    <property type="match status" value="1"/>
</dbReference>
<evidence type="ECO:0000256" key="7">
    <source>
        <dbReference type="ARBA" id="ARBA00023136"/>
    </source>
</evidence>